<proteinExistence type="predicted"/>
<protein>
    <submittedName>
        <fullName evidence="1">Uncharacterized protein</fullName>
    </submittedName>
</protein>
<evidence type="ECO:0000313" key="1">
    <source>
        <dbReference type="EMBL" id="QHS89736.1"/>
    </source>
</evidence>
<accession>A0A6C0BC91</accession>
<reference evidence="1" key="1">
    <citation type="journal article" date="2020" name="Nature">
        <title>Giant virus diversity and host interactions through global metagenomics.</title>
        <authorList>
            <person name="Schulz F."/>
            <person name="Roux S."/>
            <person name="Paez-Espino D."/>
            <person name="Jungbluth S."/>
            <person name="Walsh D.A."/>
            <person name="Denef V.J."/>
            <person name="McMahon K.D."/>
            <person name="Konstantinidis K.T."/>
            <person name="Eloe-Fadrosh E.A."/>
            <person name="Kyrpides N.C."/>
            <person name="Woyke T."/>
        </authorList>
    </citation>
    <scope>NUCLEOTIDE SEQUENCE</scope>
    <source>
        <strain evidence="1">GVMAG-M-3300010160-26</strain>
    </source>
</reference>
<sequence length="224" mass="25717">MSFIGCKEDLGMTTEEYALYFEMLAEEAISKSREEADIRDALKRSINDSVEDELTKALALSLGIKEEEDIYIIDEVMTVAGITRVSETTRCARKYLDEGYWGFVSNGISYTERCYGSVSASGDTGMCFYLSVNEGDMIEADQLKASLRRADPVKHDKRYNSGVWATDDVVETYVRMTHNTVTIFQEMEDKRYEVVMFSPVGCKHPHDHIVLRKDWTHYTRLYPF</sequence>
<name>A0A6C0BC91_9ZZZZ</name>
<dbReference type="EMBL" id="MN739118">
    <property type="protein sequence ID" value="QHS89736.1"/>
    <property type="molecule type" value="Genomic_DNA"/>
</dbReference>
<organism evidence="1">
    <name type="scientific">viral metagenome</name>
    <dbReference type="NCBI Taxonomy" id="1070528"/>
    <lineage>
        <taxon>unclassified sequences</taxon>
        <taxon>metagenomes</taxon>
        <taxon>organismal metagenomes</taxon>
    </lineage>
</organism>
<dbReference type="AlphaFoldDB" id="A0A6C0BC91"/>